<dbReference type="GO" id="GO:0005737">
    <property type="term" value="C:cytoplasm"/>
    <property type="evidence" value="ECO:0007669"/>
    <property type="project" value="TreeGrafter"/>
</dbReference>
<dbReference type="PANTHER" id="PTHR11579:SF18">
    <property type="entry name" value="PROTEIN-L-ISOASPARTATE O-METHYLTRANSFERASE"/>
    <property type="match status" value="1"/>
</dbReference>
<sequence length="217" mass="23753">MDWEHARYLLVEQQIRPWDVLDQKVLERVLTVKREDFVPADKKALAFVDTDLPLGHGSVLMSPKLEARMVQDAEIQPTDKVLVVGAATGYVMAMVAGLANQVYGIEIEPELAAQAEANLARAGIRNARVIVGDGMGGIPTQAPFDVIIATGSFYEVPQALKDQLAVGGRLIAIIGELPIMSATLLTKVDNAAWRSDKLFEYNLPRMKNAPAKPVFQF</sequence>
<dbReference type="SUPFAM" id="SSF53335">
    <property type="entry name" value="S-adenosyl-L-methionine-dependent methyltransferases"/>
    <property type="match status" value="1"/>
</dbReference>
<keyword evidence="5" id="KW-1185">Reference proteome</keyword>
<dbReference type="Proteomes" id="UP000037939">
    <property type="component" value="Unassembled WGS sequence"/>
</dbReference>
<dbReference type="EMBL" id="LAQT01000031">
    <property type="protein sequence ID" value="KPC50146.1"/>
    <property type="molecule type" value="Genomic_DNA"/>
</dbReference>
<reference evidence="4 5" key="1">
    <citation type="submission" date="2015-07" db="EMBL/GenBank/DDBJ databases">
        <title>Draft genome sequence of the Amantichitinum ursilacus IGB-41, a new chitin-degrading bacterium.</title>
        <authorList>
            <person name="Kirstahler P."/>
            <person name="Guenther M."/>
            <person name="Grumaz C."/>
            <person name="Rupp S."/>
            <person name="Zibek S."/>
            <person name="Sohn K."/>
        </authorList>
    </citation>
    <scope>NUCLEOTIDE SEQUENCE [LARGE SCALE GENOMIC DNA]</scope>
    <source>
        <strain evidence="4 5">IGB-41</strain>
    </source>
</reference>
<protein>
    <recommendedName>
        <fullName evidence="2">Protein-L-isoaspartate O-methyltransferase</fullName>
    </recommendedName>
    <alternativeName>
        <fullName evidence="3">Protein L-isoaspartyl methyltransferase</fullName>
    </alternativeName>
</protein>
<keyword evidence="4" id="KW-0808">Transferase</keyword>
<gene>
    <name evidence="4" type="primary">pcm_2</name>
    <name evidence="4" type="ORF">WG78_18115</name>
</gene>
<comment type="caution">
    <text evidence="4">The sequence shown here is derived from an EMBL/GenBank/DDBJ whole genome shotgun (WGS) entry which is preliminary data.</text>
</comment>
<evidence type="ECO:0000256" key="3">
    <source>
        <dbReference type="ARBA" id="ARBA00030757"/>
    </source>
</evidence>
<dbReference type="Gene3D" id="3.40.50.150">
    <property type="entry name" value="Vaccinia Virus protein VP39"/>
    <property type="match status" value="1"/>
</dbReference>
<evidence type="ECO:0000256" key="2">
    <source>
        <dbReference type="ARBA" id="ARBA00013346"/>
    </source>
</evidence>
<dbReference type="PANTHER" id="PTHR11579">
    <property type="entry name" value="PROTEIN-L-ISOASPARTATE O-METHYLTRANSFERASE"/>
    <property type="match status" value="1"/>
</dbReference>
<dbReference type="PATRIC" id="fig|857265.3.peg.3706"/>
<accession>A0A0N0GLR1</accession>
<dbReference type="CDD" id="cd02440">
    <property type="entry name" value="AdoMet_MTases"/>
    <property type="match status" value="1"/>
</dbReference>
<evidence type="ECO:0000256" key="1">
    <source>
        <dbReference type="ARBA" id="ARBA00005369"/>
    </source>
</evidence>
<evidence type="ECO:0000313" key="5">
    <source>
        <dbReference type="Proteomes" id="UP000037939"/>
    </source>
</evidence>
<proteinExistence type="inferred from homology"/>
<keyword evidence="4" id="KW-0489">Methyltransferase</keyword>
<dbReference type="Pfam" id="PF01135">
    <property type="entry name" value="PCMT"/>
    <property type="match status" value="1"/>
</dbReference>
<dbReference type="GO" id="GO:0004719">
    <property type="term" value="F:protein-L-isoaspartate (D-aspartate) O-methyltransferase activity"/>
    <property type="evidence" value="ECO:0007669"/>
    <property type="project" value="InterPro"/>
</dbReference>
<evidence type="ECO:0000313" key="4">
    <source>
        <dbReference type="EMBL" id="KPC50146.1"/>
    </source>
</evidence>
<dbReference type="OrthoDB" id="9810066at2"/>
<dbReference type="InterPro" id="IPR000682">
    <property type="entry name" value="PCMT"/>
</dbReference>
<name>A0A0N0GLR1_9NEIS</name>
<dbReference type="RefSeq" id="WP_053939216.1">
    <property type="nucleotide sequence ID" value="NZ_LAQT01000031.1"/>
</dbReference>
<organism evidence="4 5">
    <name type="scientific">Amantichitinum ursilacus</name>
    <dbReference type="NCBI Taxonomy" id="857265"/>
    <lineage>
        <taxon>Bacteria</taxon>
        <taxon>Pseudomonadati</taxon>
        <taxon>Pseudomonadota</taxon>
        <taxon>Betaproteobacteria</taxon>
        <taxon>Neisseriales</taxon>
        <taxon>Chitinibacteraceae</taxon>
        <taxon>Amantichitinum</taxon>
    </lineage>
</organism>
<dbReference type="AlphaFoldDB" id="A0A0N0GLR1"/>
<comment type="similarity">
    <text evidence="1">Belongs to the methyltransferase superfamily. L-isoaspartyl/D-aspartyl protein methyltransferase family.</text>
</comment>
<dbReference type="InterPro" id="IPR029063">
    <property type="entry name" value="SAM-dependent_MTases_sf"/>
</dbReference>
<dbReference type="GO" id="GO:0032259">
    <property type="term" value="P:methylation"/>
    <property type="evidence" value="ECO:0007669"/>
    <property type="project" value="UniProtKB-KW"/>
</dbReference>
<dbReference type="STRING" id="857265.WG78_18115"/>